<keyword evidence="1" id="KW-0812">Transmembrane</keyword>
<dbReference type="Proteomes" id="UP000673447">
    <property type="component" value="Unassembled WGS sequence"/>
</dbReference>
<evidence type="ECO:0000313" key="3">
    <source>
        <dbReference type="Proteomes" id="UP000673447"/>
    </source>
</evidence>
<dbReference type="EMBL" id="JAGKTC010000003">
    <property type="protein sequence ID" value="MBP3985194.1"/>
    <property type="molecule type" value="Genomic_DNA"/>
</dbReference>
<organism evidence="2 3">
    <name type="scientific">Pseudoxanthomonas helianthi</name>
    <dbReference type="NCBI Taxonomy" id="1453541"/>
    <lineage>
        <taxon>Bacteria</taxon>
        <taxon>Pseudomonadati</taxon>
        <taxon>Pseudomonadota</taxon>
        <taxon>Gammaproteobacteria</taxon>
        <taxon>Lysobacterales</taxon>
        <taxon>Lysobacteraceae</taxon>
        <taxon>Pseudoxanthomonas</taxon>
    </lineage>
</organism>
<gene>
    <name evidence="2" type="ORF">J5837_12330</name>
</gene>
<feature type="transmembrane region" description="Helical" evidence="1">
    <location>
        <begin position="63"/>
        <end position="81"/>
    </location>
</feature>
<accession>A0A940X3E4</accession>
<feature type="transmembrane region" description="Helical" evidence="1">
    <location>
        <begin position="33"/>
        <end position="51"/>
    </location>
</feature>
<feature type="transmembrane region" description="Helical" evidence="1">
    <location>
        <begin position="7"/>
        <end position="27"/>
    </location>
</feature>
<evidence type="ECO:0000313" key="2">
    <source>
        <dbReference type="EMBL" id="MBP3985194.1"/>
    </source>
</evidence>
<reference evidence="2" key="2">
    <citation type="submission" date="2021-03" db="EMBL/GenBank/DDBJ databases">
        <authorList>
            <person name="Cao W."/>
        </authorList>
    </citation>
    <scope>NUCLEOTIDE SEQUENCE</scope>
    <source>
        <strain evidence="2">110414</strain>
    </source>
</reference>
<dbReference type="AlphaFoldDB" id="A0A940X3E4"/>
<reference evidence="2" key="1">
    <citation type="journal article" date="2016" name="Int. J. Syst. Evol. Microbiol.">
        <title>Pseudoxanthomonas helianthi sp. nov., isolated from roots of Jerusalem artichoke (Helianthus tuberosus).</title>
        <authorList>
            <person name="Kittiwongwattana C."/>
            <person name="Thawai C."/>
        </authorList>
    </citation>
    <scope>NUCLEOTIDE SEQUENCE</scope>
    <source>
        <strain evidence="2">110414</strain>
    </source>
</reference>
<keyword evidence="3" id="KW-1185">Reference proteome</keyword>
<keyword evidence="1" id="KW-1133">Transmembrane helix</keyword>
<proteinExistence type="predicted"/>
<feature type="transmembrane region" description="Helical" evidence="1">
    <location>
        <begin position="87"/>
        <end position="109"/>
    </location>
</feature>
<name>A0A940X3E4_9GAMM</name>
<protein>
    <recommendedName>
        <fullName evidence="4">Transmembrane protein</fullName>
    </recommendedName>
</protein>
<dbReference type="RefSeq" id="WP_210537077.1">
    <property type="nucleotide sequence ID" value="NZ_JAGKTC010000003.1"/>
</dbReference>
<evidence type="ECO:0008006" key="4">
    <source>
        <dbReference type="Google" id="ProtNLM"/>
    </source>
</evidence>
<keyword evidence="1" id="KW-0472">Membrane</keyword>
<comment type="caution">
    <text evidence="2">The sequence shown here is derived from an EMBL/GenBank/DDBJ whole genome shotgun (WGS) entry which is preliminary data.</text>
</comment>
<evidence type="ECO:0000256" key="1">
    <source>
        <dbReference type="SAM" id="Phobius"/>
    </source>
</evidence>
<sequence>MNRISGTITKLVATAFWGVALVAAFATTTPRPWLLATVGIGLGCLSGHFRSRAIEAGTRTRSINAFGWLCGIGLLVLAMAIAEDMFIGAWAASLAGYLFADGLCSFPAVRPKERQGT</sequence>